<dbReference type="PRINTS" id="PR00092">
    <property type="entry name" value="TYROSINASE"/>
</dbReference>
<evidence type="ECO:0000259" key="5">
    <source>
        <dbReference type="PROSITE" id="PS00497"/>
    </source>
</evidence>
<dbReference type="Pfam" id="PF00264">
    <property type="entry name" value="Tyrosinase"/>
    <property type="match status" value="2"/>
</dbReference>
<evidence type="ECO:0000256" key="4">
    <source>
        <dbReference type="SAM" id="MobiDB-lite"/>
    </source>
</evidence>
<organism evidence="7 8">
    <name type="scientific">Nitrosospira multiformis</name>
    <dbReference type="NCBI Taxonomy" id="1231"/>
    <lineage>
        <taxon>Bacteria</taxon>
        <taxon>Pseudomonadati</taxon>
        <taxon>Pseudomonadota</taxon>
        <taxon>Betaproteobacteria</taxon>
        <taxon>Nitrosomonadales</taxon>
        <taxon>Nitrosomonadaceae</taxon>
        <taxon>Nitrosospira</taxon>
    </lineage>
</organism>
<dbReference type="PANTHER" id="PTHR11474:SF126">
    <property type="entry name" value="TYROSINASE-LIKE PROTEIN TYR-1-RELATED"/>
    <property type="match status" value="1"/>
</dbReference>
<keyword evidence="2" id="KW-0479">Metal-binding</keyword>
<dbReference type="PROSITE" id="PS00498">
    <property type="entry name" value="TYROSINASE_2"/>
    <property type="match status" value="1"/>
</dbReference>
<evidence type="ECO:0000313" key="8">
    <source>
        <dbReference type="Proteomes" id="UP000183471"/>
    </source>
</evidence>
<dbReference type="InterPro" id="IPR050316">
    <property type="entry name" value="Tyrosinase/Hemocyanin"/>
</dbReference>
<dbReference type="InterPro" id="IPR008922">
    <property type="entry name" value="Di-copper_centre_dom_sf"/>
</dbReference>
<sequence length="468" mass="52599">MLQIRRIIGLIFLFFLSATIHGQTVDMIIGEKDAEKAHLCWNPIVARVALTEPKNADVKVTLISSPRTDDRKNGQVVFFAKKNTGKDSTSKNFTSSKSIEIVLPKNGDWVEFLVAGDFGYPSTNPNDVRIAVVNGDGIEIGIFNTSVRVRKNAEKLTSTEWQRFINTLAILHDVNNDSSNSLYVKYPVVHNAAWNMAHGGPAFLPWHRAFLLALERELQVIDSFVTIPYWKFDTASKNIFTLMAMGTPAGESLDGKVEFSANHPWKNWRVGGTKLVDSRPGNGSQPVGVIPEDLIIGSNGDYSTLWSNMEGSHHGDAHDRLNGWLARGISPSDPVFFLIHAQVDRVWAKWQFNNSLFDPTSSKGYAPLGTWESSGKSRNRPKGHWSNDTMWPWDGDESNETQRFSLRDLNWLGHLEEDRIEFPIISNFAPNLSPLVADMIDYMSFHGKNKSLGYCYDDVPFRRGKNND</sequence>
<accession>A0ABY0TIF9</accession>
<reference evidence="7 8" key="1">
    <citation type="submission" date="2016-10" db="EMBL/GenBank/DDBJ databases">
        <authorList>
            <person name="Varghese N."/>
            <person name="Submissions S."/>
        </authorList>
    </citation>
    <scope>NUCLEOTIDE SEQUENCE [LARGE SCALE GENOMIC DNA]</scope>
    <source>
        <strain evidence="7 8">Nl1</strain>
    </source>
</reference>
<dbReference type="PANTHER" id="PTHR11474">
    <property type="entry name" value="TYROSINASE FAMILY MEMBER"/>
    <property type="match status" value="1"/>
</dbReference>
<protein>
    <submittedName>
        <fullName evidence="7">Tyrosinase</fullName>
    </submittedName>
</protein>
<dbReference type="EMBL" id="FNKY01000001">
    <property type="protein sequence ID" value="SDQ88843.1"/>
    <property type="molecule type" value="Genomic_DNA"/>
</dbReference>
<comment type="similarity">
    <text evidence="1">Belongs to the tyrosinase family.</text>
</comment>
<dbReference type="Gene3D" id="1.10.1280.10">
    <property type="entry name" value="Di-copper center containing domain from catechol oxidase"/>
    <property type="match status" value="1"/>
</dbReference>
<evidence type="ECO:0000256" key="1">
    <source>
        <dbReference type="ARBA" id="ARBA00009928"/>
    </source>
</evidence>
<comment type="caution">
    <text evidence="7">The sequence shown here is derived from an EMBL/GenBank/DDBJ whole genome shotgun (WGS) entry which is preliminary data.</text>
</comment>
<dbReference type="Proteomes" id="UP000183471">
    <property type="component" value="Unassembled WGS sequence"/>
</dbReference>
<feature type="domain" description="Tyrosinase copper-binding" evidence="5">
    <location>
        <begin position="198"/>
        <end position="215"/>
    </location>
</feature>
<dbReference type="PROSITE" id="PS00497">
    <property type="entry name" value="TYROSINASE_1"/>
    <property type="match status" value="1"/>
</dbReference>
<name>A0ABY0TIF9_9PROT</name>
<feature type="region of interest" description="Disordered" evidence="4">
    <location>
        <begin position="368"/>
        <end position="393"/>
    </location>
</feature>
<proteinExistence type="inferred from homology"/>
<evidence type="ECO:0000256" key="3">
    <source>
        <dbReference type="ARBA" id="ARBA00023008"/>
    </source>
</evidence>
<evidence type="ECO:0000256" key="2">
    <source>
        <dbReference type="ARBA" id="ARBA00022723"/>
    </source>
</evidence>
<dbReference type="InterPro" id="IPR002227">
    <property type="entry name" value="Tyrosinase_Cu-bd"/>
</dbReference>
<keyword evidence="8" id="KW-1185">Reference proteome</keyword>
<evidence type="ECO:0000259" key="6">
    <source>
        <dbReference type="PROSITE" id="PS00498"/>
    </source>
</evidence>
<gene>
    <name evidence="7" type="ORF">SAMN05216402_2695</name>
</gene>
<dbReference type="SUPFAM" id="SSF48056">
    <property type="entry name" value="Di-copper centre-containing domain"/>
    <property type="match status" value="1"/>
</dbReference>
<evidence type="ECO:0000313" key="7">
    <source>
        <dbReference type="EMBL" id="SDQ88843.1"/>
    </source>
</evidence>
<feature type="domain" description="Tyrosinase copper-binding" evidence="6">
    <location>
        <begin position="333"/>
        <end position="344"/>
    </location>
</feature>
<keyword evidence="3" id="KW-0186">Copper</keyword>